<keyword evidence="2" id="KW-1185">Reference proteome</keyword>
<protein>
    <submittedName>
        <fullName evidence="1">Uncharacterized protein</fullName>
    </submittedName>
</protein>
<dbReference type="AlphaFoldDB" id="A0A1E3QBK0"/>
<name>A0A1E3QBK0_LIPST</name>
<sequence length="248" mass="27077">MNHKNGTFIAAADVNEHLDILHPAMNLPSKRDPQQMTKSPETVRQDIADVITIIVLVLEIIYYVYQIYKAQKVSLGSKPANDRNREFVHSATSFGALLSYYEISPIIATKSELVSLMYGQPVFKDLYLVSDSGFAQLASRYPEAMQIAVDCARGGEYFETPNLAAVVSMLDGMFNSSSICPYIRAMKEGSLDPFQESANTVLTVSTSQKILRSVKAIDSSATQANNEGAGTESFLVVASTVALKLDAC</sequence>
<gene>
    <name evidence="1" type="ORF">LIPSTDRAFT_116692</name>
</gene>
<reference evidence="1 2" key="1">
    <citation type="journal article" date="2016" name="Proc. Natl. Acad. Sci. U.S.A.">
        <title>Comparative genomics of biotechnologically important yeasts.</title>
        <authorList>
            <person name="Riley R."/>
            <person name="Haridas S."/>
            <person name="Wolfe K.H."/>
            <person name="Lopes M.R."/>
            <person name="Hittinger C.T."/>
            <person name="Goeker M."/>
            <person name="Salamov A.A."/>
            <person name="Wisecaver J.H."/>
            <person name="Long T.M."/>
            <person name="Calvey C.H."/>
            <person name="Aerts A.L."/>
            <person name="Barry K.W."/>
            <person name="Choi C."/>
            <person name="Clum A."/>
            <person name="Coughlan A.Y."/>
            <person name="Deshpande S."/>
            <person name="Douglass A.P."/>
            <person name="Hanson S.J."/>
            <person name="Klenk H.-P."/>
            <person name="LaButti K.M."/>
            <person name="Lapidus A."/>
            <person name="Lindquist E.A."/>
            <person name="Lipzen A.M."/>
            <person name="Meier-Kolthoff J.P."/>
            <person name="Ohm R.A."/>
            <person name="Otillar R.P."/>
            <person name="Pangilinan J.L."/>
            <person name="Peng Y."/>
            <person name="Rokas A."/>
            <person name="Rosa C.A."/>
            <person name="Scheuner C."/>
            <person name="Sibirny A.A."/>
            <person name="Slot J.C."/>
            <person name="Stielow J.B."/>
            <person name="Sun H."/>
            <person name="Kurtzman C.P."/>
            <person name="Blackwell M."/>
            <person name="Grigoriev I.V."/>
            <person name="Jeffries T.W."/>
        </authorList>
    </citation>
    <scope>NUCLEOTIDE SEQUENCE [LARGE SCALE GENOMIC DNA]</scope>
    <source>
        <strain evidence="1 2">NRRL Y-11557</strain>
    </source>
</reference>
<dbReference type="EMBL" id="KV454292">
    <property type="protein sequence ID" value="ODQ74397.1"/>
    <property type="molecule type" value="Genomic_DNA"/>
</dbReference>
<evidence type="ECO:0000313" key="2">
    <source>
        <dbReference type="Proteomes" id="UP000094385"/>
    </source>
</evidence>
<accession>A0A1E3QBK0</accession>
<dbReference type="OrthoDB" id="10433945at2759"/>
<proteinExistence type="predicted"/>
<organism evidence="1 2">
    <name type="scientific">Lipomyces starkeyi NRRL Y-11557</name>
    <dbReference type="NCBI Taxonomy" id="675824"/>
    <lineage>
        <taxon>Eukaryota</taxon>
        <taxon>Fungi</taxon>
        <taxon>Dikarya</taxon>
        <taxon>Ascomycota</taxon>
        <taxon>Saccharomycotina</taxon>
        <taxon>Lipomycetes</taxon>
        <taxon>Lipomycetales</taxon>
        <taxon>Lipomycetaceae</taxon>
        <taxon>Lipomyces</taxon>
    </lineage>
</organism>
<evidence type="ECO:0000313" key="1">
    <source>
        <dbReference type="EMBL" id="ODQ74397.1"/>
    </source>
</evidence>
<dbReference type="Proteomes" id="UP000094385">
    <property type="component" value="Unassembled WGS sequence"/>
</dbReference>